<accession>A0ABW4AMY1</accession>
<evidence type="ECO:0000313" key="4">
    <source>
        <dbReference type="EMBL" id="MFD1371552.1"/>
    </source>
</evidence>
<comment type="caution">
    <text evidence="4">The sequence shown here is derived from an EMBL/GenBank/DDBJ whole genome shotgun (WGS) entry which is preliminary data.</text>
</comment>
<feature type="region of interest" description="Disordered" evidence="2">
    <location>
        <begin position="618"/>
        <end position="652"/>
    </location>
</feature>
<protein>
    <recommendedName>
        <fullName evidence="3">SWIM-type domain-containing protein</fullName>
    </recommendedName>
</protein>
<dbReference type="Proteomes" id="UP001597183">
    <property type="component" value="Unassembled WGS sequence"/>
</dbReference>
<evidence type="ECO:0000259" key="3">
    <source>
        <dbReference type="PROSITE" id="PS50966"/>
    </source>
</evidence>
<evidence type="ECO:0000256" key="1">
    <source>
        <dbReference type="PROSITE-ProRule" id="PRU00325"/>
    </source>
</evidence>
<keyword evidence="1" id="KW-0862">Zinc</keyword>
<reference evidence="5" key="1">
    <citation type="journal article" date="2019" name="Int. J. Syst. Evol. Microbiol.">
        <title>The Global Catalogue of Microorganisms (GCM) 10K type strain sequencing project: providing services to taxonomists for standard genome sequencing and annotation.</title>
        <authorList>
            <consortium name="The Broad Institute Genomics Platform"/>
            <consortium name="The Broad Institute Genome Sequencing Center for Infectious Disease"/>
            <person name="Wu L."/>
            <person name="Ma J."/>
        </authorList>
    </citation>
    <scope>NUCLEOTIDE SEQUENCE [LARGE SCALE GENOMIC DNA]</scope>
    <source>
        <strain evidence="5">CCM 7526</strain>
    </source>
</reference>
<proteinExistence type="predicted"/>
<dbReference type="InterPro" id="IPR007527">
    <property type="entry name" value="Znf_SWIM"/>
</dbReference>
<feature type="compositionally biased region" description="Basic and acidic residues" evidence="2">
    <location>
        <begin position="139"/>
        <end position="150"/>
    </location>
</feature>
<keyword evidence="1" id="KW-0479">Metal-binding</keyword>
<sequence length="750" mass="76374">MSTGTLPVRADLRALDADALAALANRGLVKRASREVEREPPRLSADGSAIVAEFADGVRASLPEGGLEQGRCSCGATGVCRHLIGLILAYQAVATSAVPSGPPVDSPDVAAETESGAAAEAVEPAGDEPPGDTAAAAGRAERIAGSRERTAGPAERTAGPAERTVWSPGAFTDDDLIGRIGARLVTAARRAERSGYTARVRRGPVPVVELPAATVRFLVPNDLGYVHTDARAGVRDDVIALAVWAFRAADEQQPAADDCVIDVGGSGAGTTTGSGLEGLVEFAAEVLRGGAVHSGAGLAATAAGHLTALERAGLRWPLDAATELAGQLTAYRDRSARYSPELLADLLAELFARHRAATADGAAAARARVLGSEEAAETPLRRVRLDGLGARVTAIDDERRIEVFHGQPASGVVLVSQRQWTTPEDGPALGRRRIAGTTIAAVAAGTLVTESAVRSASRAVRLSASRVAKSTVTASNGAWDGLPDGLLIRDYARLAADLDTMPPRAVRARVRAELVRVLAITEVGPAHYSPGAQRLTVEIRDSHGNTANVVATHAAVAPGRLDAVAAALGGHRGKPRYVAGSVHRSGGRVVIDPYAIAADGAPIIPDLVTADAFPGLSGGDAPTGPASVSGGDASTLPVPASGGRGNGAGGADAPAGVEVWDDDGTDVLAAAVAAARDVLAEAAHTGLAHLPAAYADRLARARNVLARVGLHRVASALDDVSARLSPDPGIDAANAWADAYLRVSLAADLL</sequence>
<name>A0ABW4AMY1_9ACTN</name>
<keyword evidence="5" id="KW-1185">Reference proteome</keyword>
<dbReference type="RefSeq" id="WP_317791296.1">
    <property type="nucleotide sequence ID" value="NZ_AP028461.1"/>
</dbReference>
<evidence type="ECO:0000256" key="2">
    <source>
        <dbReference type="SAM" id="MobiDB-lite"/>
    </source>
</evidence>
<evidence type="ECO:0000313" key="5">
    <source>
        <dbReference type="Proteomes" id="UP001597183"/>
    </source>
</evidence>
<dbReference type="EMBL" id="JBHTMK010000052">
    <property type="protein sequence ID" value="MFD1371552.1"/>
    <property type="molecule type" value="Genomic_DNA"/>
</dbReference>
<keyword evidence="1" id="KW-0863">Zinc-finger</keyword>
<feature type="compositionally biased region" description="Low complexity" evidence="2">
    <location>
        <begin position="106"/>
        <end position="123"/>
    </location>
</feature>
<feature type="domain" description="SWIM-type" evidence="3">
    <location>
        <begin position="58"/>
        <end position="91"/>
    </location>
</feature>
<feature type="region of interest" description="Disordered" evidence="2">
    <location>
        <begin position="97"/>
        <end position="168"/>
    </location>
</feature>
<gene>
    <name evidence="4" type="ORF">ACFQ5G_40000</name>
</gene>
<dbReference type="PROSITE" id="PS50966">
    <property type="entry name" value="ZF_SWIM"/>
    <property type="match status" value="1"/>
</dbReference>
<organism evidence="4 5">
    <name type="scientific">Actinoplanes sichuanensis</name>
    <dbReference type="NCBI Taxonomy" id="512349"/>
    <lineage>
        <taxon>Bacteria</taxon>
        <taxon>Bacillati</taxon>
        <taxon>Actinomycetota</taxon>
        <taxon>Actinomycetes</taxon>
        <taxon>Micromonosporales</taxon>
        <taxon>Micromonosporaceae</taxon>
        <taxon>Actinoplanes</taxon>
    </lineage>
</organism>